<proteinExistence type="predicted"/>
<feature type="region of interest" description="Disordered" evidence="1">
    <location>
        <begin position="33"/>
        <end position="68"/>
    </location>
</feature>
<evidence type="ECO:0000256" key="1">
    <source>
        <dbReference type="SAM" id="MobiDB-lite"/>
    </source>
</evidence>
<organism evidence="2 3">
    <name type="scientific">Astrephomene gubernaculifera</name>
    <dbReference type="NCBI Taxonomy" id="47775"/>
    <lineage>
        <taxon>Eukaryota</taxon>
        <taxon>Viridiplantae</taxon>
        <taxon>Chlorophyta</taxon>
        <taxon>core chlorophytes</taxon>
        <taxon>Chlorophyceae</taxon>
        <taxon>CS clade</taxon>
        <taxon>Chlamydomonadales</taxon>
        <taxon>Astrephomenaceae</taxon>
        <taxon>Astrephomene</taxon>
    </lineage>
</organism>
<reference evidence="2 3" key="1">
    <citation type="journal article" date="2021" name="Sci. Rep.">
        <title>Genome sequencing of the multicellular alga Astrephomene provides insights into convergent evolution of germ-soma differentiation.</title>
        <authorList>
            <person name="Yamashita S."/>
            <person name="Yamamoto K."/>
            <person name="Matsuzaki R."/>
            <person name="Suzuki S."/>
            <person name="Yamaguchi H."/>
            <person name="Hirooka S."/>
            <person name="Minakuchi Y."/>
            <person name="Miyagishima S."/>
            <person name="Kawachi M."/>
            <person name="Toyoda A."/>
            <person name="Nozaki H."/>
        </authorList>
    </citation>
    <scope>NUCLEOTIDE SEQUENCE [LARGE SCALE GENOMIC DNA]</scope>
    <source>
        <strain evidence="2 3">NIES-4017</strain>
    </source>
</reference>
<sequence length="119" mass="13885">MFGTTFYPSTLRSTAFRIISCVMLLRPRTYAISSSTRSQTSSQSPLPELSFQSKPKQQQPPEQEPSHKLFDLYRIDDNANEFLMATFAKRVEAEQMMLEFESRGHKQVYFIRTRPKDPQ</sequence>
<feature type="compositionally biased region" description="Low complexity" evidence="1">
    <location>
        <begin position="52"/>
        <end position="61"/>
    </location>
</feature>
<dbReference type="Proteomes" id="UP001054857">
    <property type="component" value="Unassembled WGS sequence"/>
</dbReference>
<evidence type="ECO:0000313" key="3">
    <source>
        <dbReference type="Proteomes" id="UP001054857"/>
    </source>
</evidence>
<keyword evidence="3" id="KW-1185">Reference proteome</keyword>
<comment type="caution">
    <text evidence="2">The sequence shown here is derived from an EMBL/GenBank/DDBJ whole genome shotgun (WGS) entry which is preliminary data.</text>
</comment>
<protein>
    <submittedName>
        <fullName evidence="2">Uncharacterized protein</fullName>
    </submittedName>
</protein>
<feature type="compositionally biased region" description="Low complexity" evidence="1">
    <location>
        <begin position="33"/>
        <end position="44"/>
    </location>
</feature>
<evidence type="ECO:0000313" key="2">
    <source>
        <dbReference type="EMBL" id="GFR49946.1"/>
    </source>
</evidence>
<dbReference type="EMBL" id="BMAR01000033">
    <property type="protein sequence ID" value="GFR49946.1"/>
    <property type="molecule type" value="Genomic_DNA"/>
</dbReference>
<gene>
    <name evidence="2" type="ORF">Agub_g12053</name>
</gene>
<name>A0AAD3DXN1_9CHLO</name>
<dbReference type="AlphaFoldDB" id="A0AAD3DXN1"/>
<accession>A0AAD3DXN1</accession>